<dbReference type="InterPro" id="IPR001638">
    <property type="entry name" value="Solute-binding_3/MltF_N"/>
</dbReference>
<dbReference type="OrthoDB" id="9814902at2"/>
<dbReference type="STRING" id="1844.UG56_026325"/>
<evidence type="ECO:0000313" key="3">
    <source>
        <dbReference type="EMBL" id="OIJ23743.1"/>
    </source>
</evidence>
<keyword evidence="1" id="KW-0732">Signal</keyword>
<dbReference type="AlphaFoldDB" id="A0A1J4MYH4"/>
<proteinExistence type="predicted"/>
<dbReference type="SUPFAM" id="SSF53850">
    <property type="entry name" value="Periplasmic binding protein-like II"/>
    <property type="match status" value="1"/>
</dbReference>
<dbReference type="PANTHER" id="PTHR35936">
    <property type="entry name" value="MEMBRANE-BOUND LYTIC MUREIN TRANSGLYCOSYLASE F"/>
    <property type="match status" value="1"/>
</dbReference>
<dbReference type="Pfam" id="PF00497">
    <property type="entry name" value="SBP_bac_3"/>
    <property type="match status" value="1"/>
</dbReference>
<dbReference type="SMART" id="SM00062">
    <property type="entry name" value="PBPb"/>
    <property type="match status" value="1"/>
</dbReference>
<dbReference type="RefSeq" id="WP_045550969.1">
    <property type="nucleotide sequence ID" value="NZ_JZDQ02000056.1"/>
</dbReference>
<evidence type="ECO:0000256" key="1">
    <source>
        <dbReference type="ARBA" id="ARBA00022729"/>
    </source>
</evidence>
<gene>
    <name evidence="3" type="ORF">UG56_026325</name>
</gene>
<evidence type="ECO:0000259" key="2">
    <source>
        <dbReference type="SMART" id="SM00062"/>
    </source>
</evidence>
<evidence type="ECO:0000313" key="4">
    <source>
        <dbReference type="Proteomes" id="UP000033772"/>
    </source>
</evidence>
<accession>A0A1J4MYH4</accession>
<reference evidence="3" key="1">
    <citation type="submission" date="2016-10" db="EMBL/GenBank/DDBJ databases">
        <title>Draft Genome Sequence of Nocardioides luteus Strain BAFB, an Alkane-Degrading Bacterium Isolated from JP-7 Polluted Soil.</title>
        <authorList>
            <person name="Brown L."/>
            <person name="Ruiz O.N."/>
            <person name="Gunasekera T."/>
        </authorList>
    </citation>
    <scope>NUCLEOTIDE SEQUENCE [LARGE SCALE GENOMIC DNA]</scope>
    <source>
        <strain evidence="3">BAFB</strain>
    </source>
</reference>
<dbReference type="CDD" id="cd13530">
    <property type="entry name" value="PBP2_peptides_like"/>
    <property type="match status" value="1"/>
</dbReference>
<name>A0A1J4MYH4_9ACTN</name>
<comment type="caution">
    <text evidence="3">The sequence shown here is derived from an EMBL/GenBank/DDBJ whole genome shotgun (WGS) entry which is preliminary data.</text>
</comment>
<dbReference type="EMBL" id="JZDQ02000056">
    <property type="protein sequence ID" value="OIJ23743.1"/>
    <property type="molecule type" value="Genomic_DNA"/>
</dbReference>
<keyword evidence="4" id="KW-1185">Reference proteome</keyword>
<dbReference type="Gene3D" id="3.40.190.10">
    <property type="entry name" value="Periplasmic binding protein-like II"/>
    <property type="match status" value="2"/>
</dbReference>
<sequence length="272" mass="29747">MKSLKFILAGAVTLLVILIVVSNTVETTGPAPARRSSAADDGQLKIGVLNSAPVYYTEGSGAKGFDYEMALGVSESLGIKPSFVPMDFADLFTALDAGEIDMIASQVSVTEEREKAYDFSHPYFVTYLSFTTPKNSPIRKLKDVNGTKVAIVDGTAQEGILKARFPKAEIVKRKNEAAALEAVAAGKADSFFYDAPFTAGLIKHAPIPMEERIVFPSDKAPIAFVFRKGDGLRDQADKAIDEMIVNGDWLRIKTDYFEQYPLSERFREQGVE</sequence>
<dbReference type="Proteomes" id="UP000033772">
    <property type="component" value="Unassembled WGS sequence"/>
</dbReference>
<organism evidence="3 4">
    <name type="scientific">Nocardioides luteus</name>
    <dbReference type="NCBI Taxonomy" id="1844"/>
    <lineage>
        <taxon>Bacteria</taxon>
        <taxon>Bacillati</taxon>
        <taxon>Actinomycetota</taxon>
        <taxon>Actinomycetes</taxon>
        <taxon>Propionibacteriales</taxon>
        <taxon>Nocardioidaceae</taxon>
        <taxon>Nocardioides</taxon>
    </lineage>
</organism>
<protein>
    <recommendedName>
        <fullName evidence="2">Solute-binding protein family 3/N-terminal domain-containing protein</fullName>
    </recommendedName>
</protein>
<feature type="domain" description="Solute-binding protein family 3/N-terminal" evidence="2">
    <location>
        <begin position="43"/>
        <end position="259"/>
    </location>
</feature>